<dbReference type="InterPro" id="IPR014851">
    <property type="entry name" value="BCS1_N"/>
</dbReference>
<dbReference type="InterPro" id="IPR015797">
    <property type="entry name" value="NUDIX_hydrolase-like_dom_sf"/>
</dbReference>
<dbReference type="Pfam" id="PF08740">
    <property type="entry name" value="BCS1_N"/>
    <property type="match status" value="1"/>
</dbReference>
<organism evidence="13 14">
    <name type="scientific">Aspergillus oryzae var. brunneus</name>
    <dbReference type="NCBI Taxonomy" id="332754"/>
    <lineage>
        <taxon>Eukaryota</taxon>
        <taxon>Fungi</taxon>
        <taxon>Dikarya</taxon>
        <taxon>Ascomycota</taxon>
        <taxon>Pezizomycotina</taxon>
        <taxon>Eurotiomycetes</taxon>
        <taxon>Eurotiomycetidae</taxon>
        <taxon>Eurotiales</taxon>
        <taxon>Aspergillaceae</taxon>
        <taxon>Aspergillus</taxon>
        <taxon>Aspergillus subgen. Circumdati</taxon>
    </lineage>
</organism>
<dbReference type="EMBL" id="BSYB01000127">
    <property type="protein sequence ID" value="GMG55386.1"/>
    <property type="molecule type" value="Genomic_DNA"/>
</dbReference>
<evidence type="ECO:0000256" key="11">
    <source>
        <dbReference type="SAM" id="Phobius"/>
    </source>
</evidence>
<evidence type="ECO:0000256" key="5">
    <source>
        <dbReference type="ARBA" id="ARBA00022840"/>
    </source>
</evidence>
<dbReference type="SMART" id="SM01024">
    <property type="entry name" value="BCS1_N"/>
    <property type="match status" value="1"/>
</dbReference>
<feature type="region of interest" description="Disordered" evidence="10">
    <location>
        <begin position="111"/>
        <end position="139"/>
    </location>
</feature>
<evidence type="ECO:0000256" key="9">
    <source>
        <dbReference type="ARBA" id="ARBA00048778"/>
    </source>
</evidence>
<dbReference type="Gene3D" id="3.40.50.300">
    <property type="entry name" value="P-loop containing nucleotide triphosphate hydrolases"/>
    <property type="match status" value="1"/>
</dbReference>
<dbReference type="PANTHER" id="PTHR23070">
    <property type="entry name" value="BCS1 AAA-TYPE ATPASE"/>
    <property type="match status" value="1"/>
</dbReference>
<dbReference type="InterPro" id="IPR027417">
    <property type="entry name" value="P-loop_NTPase"/>
</dbReference>
<keyword evidence="4" id="KW-0378">Hydrolase</keyword>
<sequence length="1081" mass="122203">MASGINSTSLPSGMLPSMIEDLIPGFSFFSHLVSLFFNIDISSHLRISAAVLAFLSFALPACWNRIIFLFLYFATSTEIWSHNKLYPSAMRWISLQPALNRTRQLVAGTRTSLSTPWDGDNGKADDEKDVPTDNQSFGQSPREFWLRRKCRRHLGTLRYTPSQDKIHFFTYKGSWVALYRQPYKETGSPWFAAMERLHFYALPGKRHVLDDLMDEIHKTPVNGDPKQVAVHEGFKVGSSCQWMQVASKDPRFFSTVALNQDKKRRVVEDLQEFLDPRTKSWYESHGIPVSTRLSHLWSAGAVGLDETVLATVFRDLPKHYIVLLEDIDEAGIKKRSSDSPPSGKPDHNGVDRIQWSPGSVTLSAVLNAIDGVAAQENRVLIMTTNHPERLDPALTRPGRVDMEINMGPVEWQEARQMFLMVYLQPADTLFMEITPLSIPANPDWRLEDIDNLSTAFASEIPSGRFTAAELQRYLLQYRHDPSAAVRNVKRLLFGLECDTDLSAFRITESPHQLRFHDTAYCIRVSAHIFLWVSGKPCILLIQRALCDSEPGFWKVPAGSCEEQDKTPRDALEREVREETGLQLSRVIHALPIQTWTRSKEGEQHEWVGLPYIIEVSELEHSISHENRQGVSGRALKCKDVIQLNPREHQDFAWATEDEVRRDMYKLFGNDKETIFEAFATVTQNCSLRVETSSRSTTGKIPPPTGKYCPLRLRHWEDCAARQQEVYRSICAYLETPGETAAQLFSPRLVLEDLGQRFGERAISSEQDLESYERFGVENYVHDIIAELCKNTAARNQFGLGDGVKFDNHANALDQTEADPSLLAESSTYRRSRPDQFCIRRVDGKRNTLLTTVEYKPPHKLSVENLRAGLREMNFWEEVVQPNSIPTEESAKLSYNAAWLTGSAITQEYHVMIQEGLEYSYLTNGLALVLLRVPYDEPGTLYYHLCEPNMEIDLNDDQSFDQPLTTIARSLGEFQTDGLRVPPVVLSGGISYTTTSNTDPVSSPVRAEYHGARGFSRLGYGLRSRRVEAWLQPGYVISIISIGAAISPSDGHPAERTRSVPTQRSILYPAMSVGPAARRHAG</sequence>
<evidence type="ECO:0000313" key="14">
    <source>
        <dbReference type="Proteomes" id="UP001165189"/>
    </source>
</evidence>
<feature type="transmembrane region" description="Helical" evidence="11">
    <location>
        <begin position="22"/>
        <end position="39"/>
    </location>
</feature>
<evidence type="ECO:0000256" key="4">
    <source>
        <dbReference type="ARBA" id="ARBA00022801"/>
    </source>
</evidence>
<keyword evidence="2 11" id="KW-0812">Transmembrane</keyword>
<dbReference type="PROSITE" id="PS00674">
    <property type="entry name" value="AAA"/>
    <property type="match status" value="1"/>
</dbReference>
<name>A0ABQ6LG92_ASPOZ</name>
<comment type="subcellular location">
    <subcellularLocation>
        <location evidence="1">Mitochondrion membrane</location>
    </subcellularLocation>
</comment>
<dbReference type="InterPro" id="IPR003960">
    <property type="entry name" value="ATPase_AAA_CS"/>
</dbReference>
<keyword evidence="5" id="KW-0067">ATP-binding</keyword>
<feature type="transmembrane region" description="Helical" evidence="11">
    <location>
        <begin position="51"/>
        <end position="74"/>
    </location>
</feature>
<keyword evidence="8 11" id="KW-0472">Membrane</keyword>
<dbReference type="SUPFAM" id="SSF55811">
    <property type="entry name" value="Nudix"/>
    <property type="match status" value="1"/>
</dbReference>
<accession>A0ABQ6LG92</accession>
<dbReference type="Proteomes" id="UP001165189">
    <property type="component" value="Unassembled WGS sequence"/>
</dbReference>
<dbReference type="SUPFAM" id="SSF52540">
    <property type="entry name" value="P-loop containing nucleoside triphosphate hydrolases"/>
    <property type="match status" value="1"/>
</dbReference>
<dbReference type="InterPro" id="IPR003959">
    <property type="entry name" value="ATPase_AAA_core"/>
</dbReference>
<evidence type="ECO:0000313" key="13">
    <source>
        <dbReference type="EMBL" id="GMG55386.1"/>
    </source>
</evidence>
<evidence type="ECO:0000259" key="12">
    <source>
        <dbReference type="PROSITE" id="PS51462"/>
    </source>
</evidence>
<evidence type="ECO:0000256" key="1">
    <source>
        <dbReference type="ARBA" id="ARBA00004325"/>
    </source>
</evidence>
<keyword evidence="14" id="KW-1185">Reference proteome</keyword>
<feature type="compositionally biased region" description="Basic and acidic residues" evidence="10">
    <location>
        <begin position="120"/>
        <end position="131"/>
    </location>
</feature>
<keyword evidence="7" id="KW-0496">Mitochondrion</keyword>
<evidence type="ECO:0000256" key="8">
    <source>
        <dbReference type="ARBA" id="ARBA00023136"/>
    </source>
</evidence>
<dbReference type="Pfam" id="PF25426">
    <property type="entry name" value="AAA_lid_BCS1"/>
    <property type="match status" value="1"/>
</dbReference>
<evidence type="ECO:0000256" key="6">
    <source>
        <dbReference type="ARBA" id="ARBA00022989"/>
    </source>
</evidence>
<dbReference type="CDD" id="cd02883">
    <property type="entry name" value="NUDIX_Hydrolase"/>
    <property type="match status" value="1"/>
</dbReference>
<dbReference type="InterPro" id="IPR000086">
    <property type="entry name" value="NUDIX_hydrolase_dom"/>
</dbReference>
<reference evidence="13" key="1">
    <citation type="submission" date="2023-04" db="EMBL/GenBank/DDBJ databases">
        <title>Aspergillus oryzae var. brunneus NBRC 4377.</title>
        <authorList>
            <person name="Ichikawa N."/>
            <person name="Sato H."/>
            <person name="Tonouchi N."/>
        </authorList>
    </citation>
    <scope>NUCLEOTIDE SEQUENCE</scope>
    <source>
        <strain evidence="13">NBRC 4377</strain>
    </source>
</reference>
<evidence type="ECO:0000256" key="2">
    <source>
        <dbReference type="ARBA" id="ARBA00022692"/>
    </source>
</evidence>
<dbReference type="InterPro" id="IPR050747">
    <property type="entry name" value="Mitochondrial_chaperone_BCS1"/>
</dbReference>
<proteinExistence type="predicted"/>
<evidence type="ECO:0000256" key="7">
    <source>
        <dbReference type="ARBA" id="ARBA00023128"/>
    </source>
</evidence>
<dbReference type="PROSITE" id="PS51462">
    <property type="entry name" value="NUDIX"/>
    <property type="match status" value="1"/>
</dbReference>
<gene>
    <name evidence="13" type="ORF">Aory05_001354800</name>
</gene>
<keyword evidence="3" id="KW-0547">Nucleotide-binding</keyword>
<evidence type="ECO:0000256" key="10">
    <source>
        <dbReference type="SAM" id="MobiDB-lite"/>
    </source>
</evidence>
<comment type="catalytic activity">
    <reaction evidence="9">
        <text>ATP + H2O = ADP + phosphate + H(+)</text>
        <dbReference type="Rhea" id="RHEA:13065"/>
        <dbReference type="ChEBI" id="CHEBI:15377"/>
        <dbReference type="ChEBI" id="CHEBI:15378"/>
        <dbReference type="ChEBI" id="CHEBI:30616"/>
        <dbReference type="ChEBI" id="CHEBI:43474"/>
        <dbReference type="ChEBI" id="CHEBI:456216"/>
    </reaction>
    <physiologicalReaction direction="left-to-right" evidence="9">
        <dbReference type="Rhea" id="RHEA:13066"/>
    </physiologicalReaction>
</comment>
<dbReference type="Pfam" id="PF00293">
    <property type="entry name" value="NUDIX"/>
    <property type="match status" value="1"/>
</dbReference>
<comment type="caution">
    <text evidence="13">The sequence shown here is derived from an EMBL/GenBank/DDBJ whole genome shotgun (WGS) entry which is preliminary data.</text>
</comment>
<keyword evidence="6 11" id="KW-1133">Transmembrane helix</keyword>
<feature type="domain" description="Nudix hydrolase" evidence="12">
    <location>
        <begin position="521"/>
        <end position="680"/>
    </location>
</feature>
<dbReference type="InterPro" id="IPR057495">
    <property type="entry name" value="AAA_lid_BCS1"/>
</dbReference>
<evidence type="ECO:0000256" key="3">
    <source>
        <dbReference type="ARBA" id="ARBA00022741"/>
    </source>
</evidence>
<dbReference type="Pfam" id="PF00004">
    <property type="entry name" value="AAA"/>
    <property type="match status" value="1"/>
</dbReference>
<protein>
    <submittedName>
        <fullName evidence="13">Unnamed protein product</fullName>
    </submittedName>
</protein>
<feature type="region of interest" description="Disordered" evidence="10">
    <location>
        <begin position="333"/>
        <end position="353"/>
    </location>
</feature>
<dbReference type="Gene3D" id="3.90.79.10">
    <property type="entry name" value="Nucleoside Triphosphate Pyrophosphohydrolase"/>
    <property type="match status" value="1"/>
</dbReference>